<dbReference type="EMBL" id="JAVIJP010000009">
    <property type="protein sequence ID" value="KAL3648129.1"/>
    <property type="molecule type" value="Genomic_DNA"/>
</dbReference>
<keyword evidence="2" id="KW-1185">Reference proteome</keyword>
<proteinExistence type="predicted"/>
<organism evidence="1 2">
    <name type="scientific">Castilleja foliolosa</name>
    <dbReference type="NCBI Taxonomy" id="1961234"/>
    <lineage>
        <taxon>Eukaryota</taxon>
        <taxon>Viridiplantae</taxon>
        <taxon>Streptophyta</taxon>
        <taxon>Embryophyta</taxon>
        <taxon>Tracheophyta</taxon>
        <taxon>Spermatophyta</taxon>
        <taxon>Magnoliopsida</taxon>
        <taxon>eudicotyledons</taxon>
        <taxon>Gunneridae</taxon>
        <taxon>Pentapetalae</taxon>
        <taxon>asterids</taxon>
        <taxon>lamiids</taxon>
        <taxon>Lamiales</taxon>
        <taxon>Orobanchaceae</taxon>
        <taxon>Pedicularideae</taxon>
        <taxon>Castillejinae</taxon>
        <taxon>Castilleja</taxon>
    </lineage>
</organism>
<dbReference type="Proteomes" id="UP001632038">
    <property type="component" value="Unassembled WGS sequence"/>
</dbReference>
<comment type="caution">
    <text evidence="1">The sequence shown here is derived from an EMBL/GenBank/DDBJ whole genome shotgun (WGS) entry which is preliminary data.</text>
</comment>
<reference evidence="2" key="1">
    <citation type="journal article" date="2024" name="IScience">
        <title>Strigolactones Initiate the Formation of Haustorium-like Structures in Castilleja.</title>
        <authorList>
            <person name="Buerger M."/>
            <person name="Peterson D."/>
            <person name="Chory J."/>
        </authorList>
    </citation>
    <scope>NUCLEOTIDE SEQUENCE [LARGE SCALE GENOMIC DNA]</scope>
</reference>
<evidence type="ECO:0000313" key="2">
    <source>
        <dbReference type="Proteomes" id="UP001632038"/>
    </source>
</evidence>
<name>A0ABD3E4X7_9LAMI</name>
<protein>
    <submittedName>
        <fullName evidence="1">Uncharacterized protein</fullName>
    </submittedName>
</protein>
<gene>
    <name evidence="1" type="ORF">CASFOL_009097</name>
</gene>
<sequence length="40" mass="4664">MKLKARFVVQSAQTHYSHSDLCVLTKSRRRHLFSTPFSIS</sequence>
<dbReference type="AlphaFoldDB" id="A0ABD3E4X7"/>
<accession>A0ABD3E4X7</accession>
<evidence type="ECO:0000313" key="1">
    <source>
        <dbReference type="EMBL" id="KAL3648129.1"/>
    </source>
</evidence>